<dbReference type="InterPro" id="IPR011009">
    <property type="entry name" value="Kinase-like_dom_sf"/>
</dbReference>
<dbReference type="GO" id="GO:0045182">
    <property type="term" value="F:translation regulator activity"/>
    <property type="evidence" value="ECO:0007669"/>
    <property type="project" value="InterPro"/>
</dbReference>
<dbReference type="PROSITE" id="PS00108">
    <property type="entry name" value="PROTEIN_KINASE_ST"/>
    <property type="match status" value="1"/>
</dbReference>
<dbReference type="PROSITE" id="PS50011">
    <property type="entry name" value="PROTEIN_KINASE_DOM"/>
    <property type="match status" value="1"/>
</dbReference>
<feature type="domain" description="Protein kinase" evidence="6">
    <location>
        <begin position="282"/>
        <end position="536"/>
    </location>
</feature>
<dbReference type="Gene3D" id="3.90.228.10">
    <property type="match status" value="1"/>
</dbReference>
<evidence type="ECO:0000313" key="7">
    <source>
        <dbReference type="EMBL" id="CUG87646.1"/>
    </source>
</evidence>
<dbReference type="PANTHER" id="PTHR19868">
    <property type="entry name" value="RECEPTOR FOR ACTIVATED PROTEIN KINASE C RACK1"/>
    <property type="match status" value="1"/>
</dbReference>
<dbReference type="InterPro" id="IPR036322">
    <property type="entry name" value="WD40_repeat_dom_sf"/>
</dbReference>
<dbReference type="Proteomes" id="UP000051952">
    <property type="component" value="Unassembled WGS sequence"/>
</dbReference>
<dbReference type="Pfam" id="PF00069">
    <property type="entry name" value="Pkinase"/>
    <property type="match status" value="1"/>
</dbReference>
<evidence type="ECO:0000256" key="3">
    <source>
        <dbReference type="ARBA" id="ARBA00022737"/>
    </source>
</evidence>
<dbReference type="OrthoDB" id="538223at2759"/>
<dbReference type="InterPro" id="IPR015943">
    <property type="entry name" value="WD40/YVTN_repeat-like_dom_sf"/>
</dbReference>
<dbReference type="Gene3D" id="1.10.510.10">
    <property type="entry name" value="Transferase(Phosphotransferase) domain 1"/>
    <property type="match status" value="1"/>
</dbReference>
<dbReference type="EMBL" id="CYKH01001563">
    <property type="protein sequence ID" value="CUG87646.1"/>
    <property type="molecule type" value="Genomic_DNA"/>
</dbReference>
<feature type="repeat" description="WD" evidence="5">
    <location>
        <begin position="92"/>
        <end position="133"/>
    </location>
</feature>
<dbReference type="InterPro" id="IPR000719">
    <property type="entry name" value="Prot_kinase_dom"/>
</dbReference>
<keyword evidence="8" id="KW-1185">Reference proteome</keyword>
<accession>A0A0S4JDZ2</accession>
<dbReference type="SMART" id="SM00320">
    <property type="entry name" value="WD40"/>
    <property type="match status" value="5"/>
</dbReference>
<evidence type="ECO:0000256" key="2">
    <source>
        <dbReference type="ARBA" id="ARBA00022574"/>
    </source>
</evidence>
<name>A0A0S4JDZ2_BODSA</name>
<evidence type="ECO:0000256" key="4">
    <source>
        <dbReference type="ARBA" id="ARBA00023274"/>
    </source>
</evidence>
<feature type="repeat" description="WD" evidence="5">
    <location>
        <begin position="134"/>
        <end position="164"/>
    </location>
</feature>
<dbReference type="VEuPathDB" id="TriTrypDB:BSAL_42025"/>
<reference evidence="8" key="1">
    <citation type="submission" date="2015-09" db="EMBL/GenBank/DDBJ databases">
        <authorList>
            <consortium name="Pathogen Informatics"/>
        </authorList>
    </citation>
    <scope>NUCLEOTIDE SEQUENCE [LARGE SCALE GENOMIC DNA]</scope>
    <source>
        <strain evidence="8">Lake Konstanz</strain>
    </source>
</reference>
<dbReference type="InterPro" id="IPR008271">
    <property type="entry name" value="Ser/Thr_kinase_AS"/>
</dbReference>
<keyword evidence="3" id="KW-0677">Repeat</keyword>
<dbReference type="AlphaFoldDB" id="A0A0S4JDZ2"/>
<evidence type="ECO:0000259" key="6">
    <source>
        <dbReference type="PROSITE" id="PS50011"/>
    </source>
</evidence>
<dbReference type="PRINTS" id="PR00320">
    <property type="entry name" value="GPROTEINBRPT"/>
</dbReference>
<gene>
    <name evidence="7" type="ORF">BSAL_11255</name>
</gene>
<dbReference type="CDD" id="cd00200">
    <property type="entry name" value="WD40"/>
    <property type="match status" value="1"/>
</dbReference>
<dbReference type="InterPro" id="IPR045223">
    <property type="entry name" value="RACK1-like"/>
</dbReference>
<dbReference type="SMART" id="SM00220">
    <property type="entry name" value="S_TKc"/>
    <property type="match status" value="1"/>
</dbReference>
<dbReference type="InterPro" id="IPR012317">
    <property type="entry name" value="Poly(ADP-ribose)pol_cat_dom"/>
</dbReference>
<dbReference type="Gene3D" id="2.130.10.10">
    <property type="entry name" value="YVTN repeat-like/Quinoprotein amine dehydrogenase"/>
    <property type="match status" value="2"/>
</dbReference>
<feature type="repeat" description="WD" evidence="5">
    <location>
        <begin position="176"/>
        <end position="217"/>
    </location>
</feature>
<dbReference type="SUPFAM" id="SSF56399">
    <property type="entry name" value="ADP-ribosylation"/>
    <property type="match status" value="1"/>
</dbReference>
<evidence type="ECO:0000313" key="8">
    <source>
        <dbReference type="Proteomes" id="UP000051952"/>
    </source>
</evidence>
<dbReference type="GO" id="GO:0004672">
    <property type="term" value="F:protein kinase activity"/>
    <property type="evidence" value="ECO:0007669"/>
    <property type="project" value="InterPro"/>
</dbReference>
<feature type="repeat" description="WD" evidence="5">
    <location>
        <begin position="50"/>
        <end position="91"/>
    </location>
</feature>
<keyword evidence="4" id="KW-0687">Ribonucleoprotein</keyword>
<dbReference type="GO" id="GO:0003950">
    <property type="term" value="F:NAD+ poly-ADP-ribosyltransferase activity"/>
    <property type="evidence" value="ECO:0007669"/>
    <property type="project" value="InterPro"/>
</dbReference>
<dbReference type="Pfam" id="PF00644">
    <property type="entry name" value="PARP"/>
    <property type="match status" value="1"/>
</dbReference>
<comment type="similarity">
    <text evidence="1">Belongs to the WD repeat G protein beta family. Ribosomal protein RACK1 subfamily.</text>
</comment>
<protein>
    <submittedName>
        <fullName evidence="7">WD40 repeat-containing protein, putative</fullName>
    </submittedName>
</protein>
<dbReference type="Pfam" id="PF00400">
    <property type="entry name" value="WD40"/>
    <property type="match status" value="5"/>
</dbReference>
<dbReference type="SUPFAM" id="SSF50978">
    <property type="entry name" value="WD40 repeat-like"/>
    <property type="match status" value="1"/>
</dbReference>
<proteinExistence type="inferred from homology"/>
<evidence type="ECO:0000256" key="5">
    <source>
        <dbReference type="PROSITE-ProRule" id="PRU00221"/>
    </source>
</evidence>
<dbReference type="InterPro" id="IPR020472">
    <property type="entry name" value="WD40_PAC1"/>
</dbReference>
<feature type="repeat" description="WD" evidence="5">
    <location>
        <begin position="8"/>
        <end position="49"/>
    </location>
</feature>
<evidence type="ECO:0000256" key="1">
    <source>
        <dbReference type="ARBA" id="ARBA00007253"/>
    </source>
</evidence>
<dbReference type="GO" id="GO:0043022">
    <property type="term" value="F:ribosome binding"/>
    <property type="evidence" value="ECO:0007669"/>
    <property type="project" value="InterPro"/>
</dbReference>
<organism evidence="7 8">
    <name type="scientific">Bodo saltans</name>
    <name type="common">Flagellated protozoan</name>
    <dbReference type="NCBI Taxonomy" id="75058"/>
    <lineage>
        <taxon>Eukaryota</taxon>
        <taxon>Discoba</taxon>
        <taxon>Euglenozoa</taxon>
        <taxon>Kinetoplastea</taxon>
        <taxon>Metakinetoplastina</taxon>
        <taxon>Eubodonida</taxon>
        <taxon>Bodonidae</taxon>
        <taxon>Bodo</taxon>
    </lineage>
</organism>
<dbReference type="PROSITE" id="PS50082">
    <property type="entry name" value="WD_REPEATS_2"/>
    <property type="match status" value="5"/>
</dbReference>
<dbReference type="PROSITE" id="PS50294">
    <property type="entry name" value="WD_REPEATS_REGION"/>
    <property type="match status" value="5"/>
</dbReference>
<keyword evidence="2 5" id="KW-0853">WD repeat</keyword>
<dbReference type="InterPro" id="IPR001680">
    <property type="entry name" value="WD40_rpt"/>
</dbReference>
<dbReference type="GO" id="GO:0005524">
    <property type="term" value="F:ATP binding"/>
    <property type="evidence" value="ECO:0007669"/>
    <property type="project" value="InterPro"/>
</dbReference>
<dbReference type="SUPFAM" id="SSF56112">
    <property type="entry name" value="Protein kinase-like (PK-like)"/>
    <property type="match status" value="1"/>
</dbReference>
<dbReference type="GO" id="GO:1990904">
    <property type="term" value="C:ribonucleoprotein complex"/>
    <property type="evidence" value="ECO:0007669"/>
    <property type="project" value="UniProtKB-KW"/>
</dbReference>
<sequence>MSSNLSVLLQPNSAINSVAFSPDGKLLATGSNDSATKLWRVADGMCTVALAGHTGAVNSVAFSPDGTLLATGSEDNTMKLWRVADGVCTATLAGHSATVRCVAFSPDGTMLATGGEDKTIKLWRVADGAFTATLAGHNDFVMSVAFSPDGTLLATGSEDKTIKLCRVADGVCIATLAGHIAAVAFVVFNADGTMFASVGADGLWLVWNVNSNMPLCSKKLLDVNVDDVVFVKCDSQCCVLEYCCDRNPTKLRAEFQWTTQKNDDTNPNASVPFFPHVFLEDVAVGSVIAGGSSCVLYNCTWRGRNYALKRYYPYVIRQIAREIAIAPYLQHPNIVRVVAIVDSSDGDAQTVGLLMELTSDSLAVVLASPSRPPQATILRWLHEAAQGIEYAHQCRVVHSDIKPENIMTVVNEQQHGGQSDGLRFGEHFIHSWHFNSTWNADVHCAPEYAAGDTGPTKASDVFSFGMTMWCALVPPGTDHGLGRIDLQVCRALDKGRRPPVAALDPLHAHLIERCWAEEPSQRPSMIEVEEALRNLVGTSAQPRSSPSSQLWTTLLQSYRMESALAALQYRPVGRIFFSDDIVDTTNPCYRFVAGMAGSLSTKVRRVVMVGVDTQTVISFDTLHATELDSRSVNPALSEKNPTDAASVAGLNRLMQSFIPVDTAPGEPLPSARLLFAWHGTKPDKIAAVCRDGPRSLRTTDCGYFGAGSYFALEAAYALRYSRPEPATGACAVILYLISVSQVRVITPERDYRRVEDDNTPHLHGFSRYYLGNRDTNMALAPGCDAHFIPVKECGCVHPLTGHVIPRNVQYQAVDESSGEAEAHEIVIGSHHRCIPIAIVYFGMEEI</sequence>